<sequence length="156" mass="18061">MKLYVTNAAKIQTVLQELHIINIKNSFVSGLKSLSIQKKLLGATTGNASNSNTFLRELITKVHASPQRCEKLSYFCKFHEVNNLKPILDVAAQWNSTFEMISIALKMRTEILIKKAAEKSKEKLLEYYNKTNETYLIATILDPRFKILYYYYEENE</sequence>
<dbReference type="Proteomes" id="UP000789706">
    <property type="component" value="Unassembled WGS sequence"/>
</dbReference>
<name>A0A9N8YVD2_9GLOM</name>
<organism evidence="2 3">
    <name type="scientific">Diversispora eburnea</name>
    <dbReference type="NCBI Taxonomy" id="1213867"/>
    <lineage>
        <taxon>Eukaryota</taxon>
        <taxon>Fungi</taxon>
        <taxon>Fungi incertae sedis</taxon>
        <taxon>Mucoromycota</taxon>
        <taxon>Glomeromycotina</taxon>
        <taxon>Glomeromycetes</taxon>
        <taxon>Diversisporales</taxon>
        <taxon>Diversisporaceae</taxon>
        <taxon>Diversispora</taxon>
    </lineage>
</organism>
<dbReference type="InterPro" id="IPR025525">
    <property type="entry name" value="hAT-like_transposase_RNase-H"/>
</dbReference>
<dbReference type="EMBL" id="CAJVPK010000140">
    <property type="protein sequence ID" value="CAG8458310.1"/>
    <property type="molecule type" value="Genomic_DNA"/>
</dbReference>
<protein>
    <submittedName>
        <fullName evidence="2">8694_t:CDS:1</fullName>
    </submittedName>
</protein>
<accession>A0A9N8YVD2</accession>
<dbReference type="InterPro" id="IPR012337">
    <property type="entry name" value="RNaseH-like_sf"/>
</dbReference>
<reference evidence="2" key="1">
    <citation type="submission" date="2021-06" db="EMBL/GenBank/DDBJ databases">
        <authorList>
            <person name="Kallberg Y."/>
            <person name="Tangrot J."/>
            <person name="Rosling A."/>
        </authorList>
    </citation>
    <scope>NUCLEOTIDE SEQUENCE</scope>
    <source>
        <strain evidence="2">AZ414A</strain>
    </source>
</reference>
<gene>
    <name evidence="2" type="ORF">DEBURN_LOCUS2535</name>
</gene>
<dbReference type="Pfam" id="PF14372">
    <property type="entry name" value="hAT-like_RNase-H"/>
    <property type="match status" value="1"/>
</dbReference>
<dbReference type="OrthoDB" id="2432695at2759"/>
<evidence type="ECO:0000259" key="1">
    <source>
        <dbReference type="Pfam" id="PF14372"/>
    </source>
</evidence>
<evidence type="ECO:0000313" key="3">
    <source>
        <dbReference type="Proteomes" id="UP000789706"/>
    </source>
</evidence>
<proteinExistence type="predicted"/>
<comment type="caution">
    <text evidence="2">The sequence shown here is derived from an EMBL/GenBank/DDBJ whole genome shotgun (WGS) entry which is preliminary data.</text>
</comment>
<keyword evidence="3" id="KW-1185">Reference proteome</keyword>
<evidence type="ECO:0000313" key="2">
    <source>
        <dbReference type="EMBL" id="CAG8458310.1"/>
    </source>
</evidence>
<dbReference type="GO" id="GO:0003677">
    <property type="term" value="F:DNA binding"/>
    <property type="evidence" value="ECO:0007669"/>
    <property type="project" value="InterPro"/>
</dbReference>
<dbReference type="AlphaFoldDB" id="A0A9N8YVD2"/>
<dbReference type="SUPFAM" id="SSF53098">
    <property type="entry name" value="Ribonuclease H-like"/>
    <property type="match status" value="1"/>
</dbReference>
<feature type="domain" description="hAT-like transposase RNase-H fold" evidence="1">
    <location>
        <begin position="109"/>
        <end position="149"/>
    </location>
</feature>